<evidence type="ECO:0000313" key="2">
    <source>
        <dbReference type="Proteomes" id="UP000494206"/>
    </source>
</evidence>
<accession>A0A8S1F1M1</accession>
<dbReference type="AlphaFoldDB" id="A0A8S1F1M1"/>
<gene>
    <name evidence="1" type="ORF">CBOVIS_LOCUS9716</name>
</gene>
<dbReference type="Proteomes" id="UP000494206">
    <property type="component" value="Unassembled WGS sequence"/>
</dbReference>
<comment type="caution">
    <text evidence="1">The sequence shown here is derived from an EMBL/GenBank/DDBJ whole genome shotgun (WGS) entry which is preliminary data.</text>
</comment>
<reference evidence="1 2" key="1">
    <citation type="submission" date="2020-04" db="EMBL/GenBank/DDBJ databases">
        <authorList>
            <person name="Laetsch R D."/>
            <person name="Stevens L."/>
            <person name="Kumar S."/>
            <person name="Blaxter L. M."/>
        </authorList>
    </citation>
    <scope>NUCLEOTIDE SEQUENCE [LARGE SCALE GENOMIC DNA]</scope>
</reference>
<keyword evidence="2" id="KW-1185">Reference proteome</keyword>
<protein>
    <submittedName>
        <fullName evidence="1">Uncharacterized protein</fullName>
    </submittedName>
</protein>
<sequence length="130" mass="15255">MSFTVPVYVDDEPEVRSNTWDLIESTRTFQRSATRRTVSYASEHSNGHLSTVAQFRELPERQITPTRVASRYQFQYVTRRLSSGARRTTVELAHTERPLFDENPKSEHEHEQQKVELISLFDLFYKCVCV</sequence>
<organism evidence="1 2">
    <name type="scientific">Caenorhabditis bovis</name>
    <dbReference type="NCBI Taxonomy" id="2654633"/>
    <lineage>
        <taxon>Eukaryota</taxon>
        <taxon>Metazoa</taxon>
        <taxon>Ecdysozoa</taxon>
        <taxon>Nematoda</taxon>
        <taxon>Chromadorea</taxon>
        <taxon>Rhabditida</taxon>
        <taxon>Rhabditina</taxon>
        <taxon>Rhabditomorpha</taxon>
        <taxon>Rhabditoidea</taxon>
        <taxon>Rhabditidae</taxon>
        <taxon>Peloderinae</taxon>
        <taxon>Caenorhabditis</taxon>
    </lineage>
</organism>
<proteinExistence type="predicted"/>
<evidence type="ECO:0000313" key="1">
    <source>
        <dbReference type="EMBL" id="CAB3407857.1"/>
    </source>
</evidence>
<name>A0A8S1F1M1_9PELO</name>
<dbReference type="EMBL" id="CADEPM010000006">
    <property type="protein sequence ID" value="CAB3407857.1"/>
    <property type="molecule type" value="Genomic_DNA"/>
</dbReference>